<dbReference type="RefSeq" id="WP_137264107.1">
    <property type="nucleotide sequence ID" value="NZ_SZQL01000035.1"/>
</dbReference>
<feature type="chain" id="PRO_5020841874" evidence="2">
    <location>
        <begin position="21"/>
        <end position="498"/>
    </location>
</feature>
<dbReference type="AlphaFoldDB" id="A0A4U3KQ77"/>
<dbReference type="Proteomes" id="UP000305848">
    <property type="component" value="Unassembled WGS sequence"/>
</dbReference>
<evidence type="ECO:0000313" key="3">
    <source>
        <dbReference type="EMBL" id="TKK64360.1"/>
    </source>
</evidence>
<sequence>MRTLFLIATAICCCYLPCFAQDGSNGVAVPANKGIAGISDKSLSFMQHKYSRLTTSIQQQSTKMLQRMQRKEQKLRNKLQRKDSTLAKELFEGSESKYKQLQSSLTSKADTSLAHPLQEYIPNIDSLQTALSFLKQGNALQNLSADKLQQVNKATGQLKELQASMQQANNIQAYIRGRQQELKQQLKDKLLNSSIAKQFKSINKEAFYYEQRLREYKELINDKQKLEQKALELVRNLPAFQSFWQKHSYLAQLFPTPANYGTPQALAGLQTRAAVQQQLQQRFGMSSFTPNSSGGGASNNYLQQQMQAAQTQLSQLKDKLSNLGINGGSSDMTMPEFKPNSQHTKSFLKRIEYGVNIQSQKSTWGIPVTSDIALTAGYKLNDKSTIGIGAAYRIGWGNGGLKHIKITHEGVGLRSYVDIKAKGSIWLSGGYELNYMQSFRKFADLYDINVWQRSGLIGITKKYKVGKHENNMQLLWDFLSYNQMPKTPAIKFRVGFKL</sequence>
<gene>
    <name evidence="3" type="ORF">FC093_22670</name>
</gene>
<feature type="coiled-coil region" evidence="1">
    <location>
        <begin position="299"/>
        <end position="326"/>
    </location>
</feature>
<organism evidence="3 4">
    <name type="scientific">Ilyomonas limi</name>
    <dbReference type="NCBI Taxonomy" id="2575867"/>
    <lineage>
        <taxon>Bacteria</taxon>
        <taxon>Pseudomonadati</taxon>
        <taxon>Bacteroidota</taxon>
        <taxon>Chitinophagia</taxon>
        <taxon>Chitinophagales</taxon>
        <taxon>Chitinophagaceae</taxon>
        <taxon>Ilyomonas</taxon>
    </lineage>
</organism>
<keyword evidence="4" id="KW-1185">Reference proteome</keyword>
<dbReference type="EMBL" id="SZQL01000035">
    <property type="protein sequence ID" value="TKK64360.1"/>
    <property type="molecule type" value="Genomic_DNA"/>
</dbReference>
<evidence type="ECO:0000256" key="2">
    <source>
        <dbReference type="SAM" id="SignalP"/>
    </source>
</evidence>
<keyword evidence="1" id="KW-0175">Coiled coil</keyword>
<feature type="signal peptide" evidence="2">
    <location>
        <begin position="1"/>
        <end position="20"/>
    </location>
</feature>
<protein>
    <submittedName>
        <fullName evidence="3">Uncharacterized protein</fullName>
    </submittedName>
</protein>
<keyword evidence="2" id="KW-0732">Signal</keyword>
<accession>A0A4U3KQ77</accession>
<reference evidence="3 4" key="1">
    <citation type="submission" date="2019-05" db="EMBL/GenBank/DDBJ databases">
        <title>Panacibacter sp. strain 17mud1-8 Genome sequencing and assembly.</title>
        <authorList>
            <person name="Chhetri G."/>
        </authorList>
    </citation>
    <scope>NUCLEOTIDE SEQUENCE [LARGE SCALE GENOMIC DNA]</scope>
    <source>
        <strain evidence="3 4">17mud1-8</strain>
    </source>
</reference>
<comment type="caution">
    <text evidence="3">The sequence shown here is derived from an EMBL/GenBank/DDBJ whole genome shotgun (WGS) entry which is preliminary data.</text>
</comment>
<feature type="coiled-coil region" evidence="1">
    <location>
        <begin position="209"/>
        <end position="236"/>
    </location>
</feature>
<evidence type="ECO:0000313" key="4">
    <source>
        <dbReference type="Proteomes" id="UP000305848"/>
    </source>
</evidence>
<name>A0A4U3KQ77_9BACT</name>
<proteinExistence type="predicted"/>
<evidence type="ECO:0000256" key="1">
    <source>
        <dbReference type="SAM" id="Coils"/>
    </source>
</evidence>
<feature type="coiled-coil region" evidence="1">
    <location>
        <begin position="58"/>
        <end position="88"/>
    </location>
</feature>
<dbReference type="OrthoDB" id="629901at2"/>